<dbReference type="EMBL" id="CP133217">
    <property type="protein sequence ID" value="WML86044.1"/>
    <property type="molecule type" value="Genomic_DNA"/>
</dbReference>
<dbReference type="GO" id="GO:0003677">
    <property type="term" value="F:DNA binding"/>
    <property type="evidence" value="ECO:0007669"/>
    <property type="project" value="UniProtKB-UniRule"/>
</dbReference>
<evidence type="ECO:0000256" key="4">
    <source>
        <dbReference type="ARBA" id="ARBA00023172"/>
    </source>
</evidence>
<accession>A0AA51MK87</accession>
<dbReference type="InterPro" id="IPR013762">
    <property type="entry name" value="Integrase-like_cat_sf"/>
</dbReference>
<name>A0AA51MK87_9GAMM</name>
<dbReference type="Pfam" id="PF22022">
    <property type="entry name" value="Phage_int_M"/>
    <property type="match status" value="1"/>
</dbReference>
<evidence type="ECO:0000259" key="8">
    <source>
        <dbReference type="PROSITE" id="PS51900"/>
    </source>
</evidence>
<keyword evidence="3 5" id="KW-0238">DNA-binding</keyword>
<dbReference type="GO" id="GO:0006310">
    <property type="term" value="P:DNA recombination"/>
    <property type="evidence" value="ECO:0007669"/>
    <property type="project" value="UniProtKB-KW"/>
</dbReference>
<dbReference type="InterPro" id="IPR053876">
    <property type="entry name" value="Phage_int_M"/>
</dbReference>
<dbReference type="Proteomes" id="UP001229862">
    <property type="component" value="Chromosome"/>
</dbReference>
<dbReference type="Pfam" id="PF00589">
    <property type="entry name" value="Phage_integrase"/>
    <property type="match status" value="1"/>
</dbReference>
<evidence type="ECO:0000256" key="1">
    <source>
        <dbReference type="ARBA" id="ARBA00008857"/>
    </source>
</evidence>
<reference evidence="10 11" key="1">
    <citation type="submission" date="2023-08" db="EMBL/GenBank/DDBJ databases">
        <title>New molecular markers tilS and rpoB for phylogenetic and monitoring studies of the genus Thiothrix biodiversity.</title>
        <authorList>
            <person name="Ravin N.V."/>
            <person name="Smolyakov D."/>
            <person name="Markov N.D."/>
            <person name="Beletsky A.V."/>
            <person name="Mardanov A.V."/>
            <person name="Rudenko T.S."/>
            <person name="Grabovich M.Y."/>
        </authorList>
    </citation>
    <scope>NUCLEOTIDE SEQUENCE</scope>
    <source>
        <strain evidence="10">DNT52</strain>
        <strain evidence="9 11">H33</strain>
    </source>
</reference>
<dbReference type="PANTHER" id="PTHR30629:SF2">
    <property type="entry name" value="PROPHAGE INTEGRASE INTS-RELATED"/>
    <property type="match status" value="1"/>
</dbReference>
<evidence type="ECO:0000313" key="10">
    <source>
        <dbReference type="EMBL" id="WML86044.1"/>
    </source>
</evidence>
<dbReference type="EMBL" id="JAVFKN010000023">
    <property type="protein sequence ID" value="MDQ5769931.1"/>
    <property type="molecule type" value="Genomic_DNA"/>
</dbReference>
<dbReference type="InterPro" id="IPR038488">
    <property type="entry name" value="Integrase_DNA-bd_sf"/>
</dbReference>
<dbReference type="Gene3D" id="3.30.160.390">
    <property type="entry name" value="Integrase, DNA-binding domain"/>
    <property type="match status" value="1"/>
</dbReference>
<dbReference type="Proteomes" id="UP001223336">
    <property type="component" value="Unassembled WGS sequence"/>
</dbReference>
<protein>
    <submittedName>
        <fullName evidence="10">Integrase arm-type DNA-binding domain-containing protein</fullName>
    </submittedName>
</protein>
<keyword evidence="2" id="KW-0229">DNA integration</keyword>
<keyword evidence="11" id="KW-1185">Reference proteome</keyword>
<proteinExistence type="inferred from homology"/>
<keyword evidence="4" id="KW-0233">DNA recombination</keyword>
<sequence>MKTRLTDTAVRNAKPKPDGKTAKYTDGGGLYLWVSKEAKGWRYDYTRPATGKRNTLVIGTYPEIKLAEARERHRDARALLARDVDPSEHRKSVKAAQADIETNSFESIAREWFLRMKPQWSESHTTRTISYLERDVFPFMGALNINAITPTNIIRVIMRVEERGAGDAARRVKQYIQQVYRYAVTLELADRNPAADIDTSVILKPRSKKHYAAITDPVQVGQLLRDIDGYQGTFVVRCALKLSPLVMLRPGNVRAAEWADIDLDAAVWRIPIAKMKAKTHIKQENRSSHTVPLPRQAVEVFREIQPYSGRFRYVFPSERGASRPLSDNGIRTALRTMGYDNDKMTPHGFRGMASTLLNRMTDPMGKRLWDDDLIEQQLAHTDGTVRGAYNRADSPDAIRQRREMLQAWADYLDGLRNPEINDNK</sequence>
<evidence type="ECO:0000313" key="9">
    <source>
        <dbReference type="EMBL" id="MDQ5769931.1"/>
    </source>
</evidence>
<dbReference type="InterPro" id="IPR011010">
    <property type="entry name" value="DNA_brk_join_enz"/>
</dbReference>
<evidence type="ECO:0000313" key="11">
    <source>
        <dbReference type="Proteomes" id="UP001223336"/>
    </source>
</evidence>
<gene>
    <name evidence="9" type="ORF">RCC75_15425</name>
    <name evidence="10" type="ORF">RCG00_17305</name>
</gene>
<dbReference type="Gene3D" id="1.10.150.130">
    <property type="match status" value="1"/>
</dbReference>
<evidence type="ECO:0000256" key="3">
    <source>
        <dbReference type="ARBA" id="ARBA00023125"/>
    </source>
</evidence>
<evidence type="ECO:0000256" key="6">
    <source>
        <dbReference type="SAM" id="MobiDB-lite"/>
    </source>
</evidence>
<dbReference type="RefSeq" id="WP_308135728.1">
    <property type="nucleotide sequence ID" value="NZ_CP133197.1"/>
</dbReference>
<dbReference type="InterPro" id="IPR050808">
    <property type="entry name" value="Phage_Integrase"/>
</dbReference>
<feature type="region of interest" description="Disordered" evidence="6">
    <location>
        <begin position="1"/>
        <end position="21"/>
    </location>
</feature>
<dbReference type="PROSITE" id="PS51898">
    <property type="entry name" value="TYR_RECOMBINASE"/>
    <property type="match status" value="1"/>
</dbReference>
<dbReference type="InterPro" id="IPR025166">
    <property type="entry name" value="Integrase_DNA_bind_dom"/>
</dbReference>
<dbReference type="GO" id="GO:0015074">
    <property type="term" value="P:DNA integration"/>
    <property type="evidence" value="ECO:0007669"/>
    <property type="project" value="UniProtKB-KW"/>
</dbReference>
<feature type="domain" description="Tyr recombinase" evidence="7">
    <location>
        <begin position="209"/>
        <end position="403"/>
    </location>
</feature>
<dbReference type="SUPFAM" id="SSF56349">
    <property type="entry name" value="DNA breaking-rejoining enzymes"/>
    <property type="match status" value="1"/>
</dbReference>
<dbReference type="Pfam" id="PF13356">
    <property type="entry name" value="Arm-DNA-bind_3"/>
    <property type="match status" value="1"/>
</dbReference>
<dbReference type="InterPro" id="IPR044068">
    <property type="entry name" value="CB"/>
</dbReference>
<dbReference type="InterPro" id="IPR002104">
    <property type="entry name" value="Integrase_catalytic"/>
</dbReference>
<dbReference type="PANTHER" id="PTHR30629">
    <property type="entry name" value="PROPHAGE INTEGRASE"/>
    <property type="match status" value="1"/>
</dbReference>
<evidence type="ECO:0000259" key="7">
    <source>
        <dbReference type="PROSITE" id="PS51898"/>
    </source>
</evidence>
<comment type="similarity">
    <text evidence="1">Belongs to the 'phage' integrase family.</text>
</comment>
<dbReference type="InterPro" id="IPR010998">
    <property type="entry name" value="Integrase_recombinase_N"/>
</dbReference>
<dbReference type="Gene3D" id="1.10.443.10">
    <property type="entry name" value="Intergrase catalytic core"/>
    <property type="match status" value="1"/>
</dbReference>
<evidence type="ECO:0000256" key="2">
    <source>
        <dbReference type="ARBA" id="ARBA00022908"/>
    </source>
</evidence>
<organism evidence="10">
    <name type="scientific">Thiothrix subterranea</name>
    <dbReference type="NCBI Taxonomy" id="2735563"/>
    <lineage>
        <taxon>Bacteria</taxon>
        <taxon>Pseudomonadati</taxon>
        <taxon>Pseudomonadota</taxon>
        <taxon>Gammaproteobacteria</taxon>
        <taxon>Thiotrichales</taxon>
        <taxon>Thiotrichaceae</taxon>
        <taxon>Thiothrix</taxon>
    </lineage>
</organism>
<dbReference type="CDD" id="cd00801">
    <property type="entry name" value="INT_P4_C"/>
    <property type="match status" value="1"/>
</dbReference>
<dbReference type="AlphaFoldDB" id="A0AA51MK87"/>
<dbReference type="PROSITE" id="PS51900">
    <property type="entry name" value="CB"/>
    <property type="match status" value="1"/>
</dbReference>
<evidence type="ECO:0000256" key="5">
    <source>
        <dbReference type="PROSITE-ProRule" id="PRU01248"/>
    </source>
</evidence>
<feature type="domain" description="Core-binding (CB)" evidence="8">
    <location>
        <begin position="103"/>
        <end position="184"/>
    </location>
</feature>